<reference evidence="3 4" key="1">
    <citation type="journal article" date="2007" name="Int. J. Syst. Evol. Microbiol.">
        <title>Description of Pelomonas aquatica sp. nov. and Pelomonas puraquae sp. nov., isolated from industrial and haemodialysis water.</title>
        <authorList>
            <person name="Gomila M."/>
            <person name="Bowien B."/>
            <person name="Falsen E."/>
            <person name="Moore E.R."/>
            <person name="Lalucat J."/>
        </authorList>
    </citation>
    <scope>NUCLEOTIDE SEQUENCE [LARGE SCALE GENOMIC DNA]</scope>
    <source>
        <strain evidence="3 4">CCUG 52769</strain>
    </source>
</reference>
<proteinExistence type="predicted"/>
<keyword evidence="4" id="KW-1185">Reference proteome</keyword>
<dbReference type="AlphaFoldDB" id="A0A254NCB6"/>
<dbReference type="Proteomes" id="UP000197446">
    <property type="component" value="Unassembled WGS sequence"/>
</dbReference>
<dbReference type="InterPro" id="IPR012429">
    <property type="entry name" value="HGSNAT_cat"/>
</dbReference>
<feature type="transmembrane region" description="Helical" evidence="1">
    <location>
        <begin position="60"/>
        <end position="82"/>
    </location>
</feature>
<evidence type="ECO:0000313" key="4">
    <source>
        <dbReference type="Proteomes" id="UP000197446"/>
    </source>
</evidence>
<evidence type="ECO:0000313" key="3">
    <source>
        <dbReference type="EMBL" id="OWR05294.1"/>
    </source>
</evidence>
<organism evidence="3 4">
    <name type="scientific">Roseateles puraquae</name>
    <dbReference type="NCBI Taxonomy" id="431059"/>
    <lineage>
        <taxon>Bacteria</taxon>
        <taxon>Pseudomonadati</taxon>
        <taxon>Pseudomonadota</taxon>
        <taxon>Betaproteobacteria</taxon>
        <taxon>Burkholderiales</taxon>
        <taxon>Sphaerotilaceae</taxon>
        <taxon>Roseateles</taxon>
    </lineage>
</organism>
<sequence length="246" mass="27531">MRASSPPLKPVPPVSAERLDRLDALRGLAIVWMAIFHFSFDLNHFGWIHQDFYRDPVWTWQRTCIVSLFLFCAGGGQAFAVLAGQSARRFWRRWAQVAGCAVLVSLGSWFMFPQSWISFGVLHGIAVMLLLLRLGLARWPAAVLLALAALALAAPRLVQSPLFDTRWTNWLGLVTHKPITEDYVPVLPWLGVMLLGFVVTRAWPQRWAGGAPRPLVVLGRWSLSFYMLHQPVLIGGLLAVQLLKGA</sequence>
<feature type="transmembrane region" description="Helical" evidence="1">
    <location>
        <begin position="94"/>
        <end position="111"/>
    </location>
</feature>
<accession>A0A254NCB6</accession>
<keyword evidence="1" id="KW-0472">Membrane</keyword>
<dbReference type="RefSeq" id="WP_088481505.1">
    <property type="nucleotide sequence ID" value="NZ_JBCNLH010000006.1"/>
</dbReference>
<feature type="transmembrane region" description="Helical" evidence="1">
    <location>
        <begin position="183"/>
        <end position="203"/>
    </location>
</feature>
<protein>
    <recommendedName>
        <fullName evidence="2">Heparan-alpha-glucosaminide N-acetyltransferase catalytic domain-containing protein</fullName>
    </recommendedName>
</protein>
<dbReference type="Pfam" id="PF07786">
    <property type="entry name" value="HGSNAT_cat"/>
    <property type="match status" value="1"/>
</dbReference>
<comment type="caution">
    <text evidence="3">The sequence shown here is derived from an EMBL/GenBank/DDBJ whole genome shotgun (WGS) entry which is preliminary data.</text>
</comment>
<evidence type="ECO:0000256" key="1">
    <source>
        <dbReference type="SAM" id="Phobius"/>
    </source>
</evidence>
<evidence type="ECO:0000259" key="2">
    <source>
        <dbReference type="Pfam" id="PF07786"/>
    </source>
</evidence>
<name>A0A254NCB6_9BURK</name>
<feature type="transmembrane region" description="Helical" evidence="1">
    <location>
        <begin position="117"/>
        <end position="136"/>
    </location>
</feature>
<dbReference type="EMBL" id="NISI01000001">
    <property type="protein sequence ID" value="OWR05294.1"/>
    <property type="molecule type" value="Genomic_DNA"/>
</dbReference>
<gene>
    <name evidence="3" type="ORF">CDO81_02180</name>
</gene>
<feature type="transmembrane region" description="Helical" evidence="1">
    <location>
        <begin position="143"/>
        <end position="163"/>
    </location>
</feature>
<feature type="transmembrane region" description="Helical" evidence="1">
    <location>
        <begin position="223"/>
        <end position="243"/>
    </location>
</feature>
<keyword evidence="1" id="KW-0812">Transmembrane</keyword>
<feature type="domain" description="Heparan-alpha-glucosaminide N-acetyltransferase catalytic" evidence="2">
    <location>
        <begin position="18"/>
        <end position="231"/>
    </location>
</feature>
<feature type="transmembrane region" description="Helical" evidence="1">
    <location>
        <begin position="24"/>
        <end position="40"/>
    </location>
</feature>
<keyword evidence="1" id="KW-1133">Transmembrane helix</keyword>
<dbReference type="OrthoDB" id="9807591at2"/>